<dbReference type="Proteomes" id="UP000198571">
    <property type="component" value="Unassembled WGS sequence"/>
</dbReference>
<name>A0A1H9TAK9_9BACI</name>
<dbReference type="RefSeq" id="WP_093049999.1">
    <property type="nucleotide sequence ID" value="NZ_FOGT01000005.1"/>
</dbReference>
<proteinExistence type="predicted"/>
<dbReference type="Gene3D" id="3.40.50.300">
    <property type="entry name" value="P-loop containing nucleotide triphosphate hydrolases"/>
    <property type="match status" value="1"/>
</dbReference>
<gene>
    <name evidence="4" type="ORF">SAMN05518684_105209</name>
</gene>
<evidence type="ECO:0000313" key="5">
    <source>
        <dbReference type="Proteomes" id="UP000198571"/>
    </source>
</evidence>
<sequence length="976" mass="113253">MAESPALTREIMLAAETTGKEKGIFLFNGKLSQAGEYKLTHSNPLQFKQRLFHTHSLSFYGVAFSIRTFKLQLKNEKQIEIAGVWIPAGEVHLLAGLDQTDQEYVFHHSLSSFLSFIDELTNRLNIEDIYPGRDGVWRFSRHITNKLSNLKIPFMNKTATGTKLGAEEPLSSSLLPVMEEWLQEYFLSSEKLAGLYFNYKNRLAEHTSDRHIKKWTDSFEEKERSYLLPKNIYPVALKYWNGETPEPFQLQLAIHEPISSNQGWKMEWFVKEWQSGHMIALEHIAAGSHPFRTNPVPWLKSQFIQSSHPQVFFSFKDPSCYHLEVSQKVFADFLLNEVSQLENQGISVLIPETLKRKVLPRAKAVISVFEDKDDQDLFSPWVRSHITWKLTIADKDINEEEFRKLVNQQQRILQVNNQWVIWDAEMAEKLLDGIDKTMHDESFSFFDAFRRSLIQKNDVQSLTHVSQADEFIEWKLNSEAEKLLNFSEGNNRDAILAPYWKGLLKPYQQTGTHWLLTMRKLNFGCCLADDMGLGKTLQTIAYMDELAKHTKPDEPFLIVCPSSLVHHWIKEIEKHTENTNLLVYEGLPDERRKLLINNGQPYPRIVISSYAVAAKDILHLQTVKWTSCIFDEAQHLKNSRTKQRQALKALSAGHKIALTGTPVENHPFEIWSLMDLLNPGLLRDKLWFSEHFLQSRDKDRKEENMTKLRAIIRPFMLRRTKNEFLKEWELPEKNITEHTVSLTKEQMVLYEAVTKEWSDSVEDQSEEFQRAQLFKTMTKLKQICNHPGQLTKALDGRSFSKGRSGKWDLAVKLIEEWQAQGKRGLVFTQYRYIGYLFQSYAKAAWDLSIPFFHGGLSSTERKEMINTFQHSQTVPFMVISLRAGGFGLNLTEATEVLHFDRWWNPAVEAQATDRVHRIGQTKPVNVHTIITKGTIEERIAHLIKEKNHLHKAVIDGRPLPIWTLSKDELTELFTFQ</sequence>
<accession>A0A1H9TAK9</accession>
<dbReference type="SUPFAM" id="SSF52540">
    <property type="entry name" value="P-loop containing nucleoside triphosphate hydrolases"/>
    <property type="match status" value="2"/>
</dbReference>
<dbReference type="AlphaFoldDB" id="A0A1H9TAK9"/>
<dbReference type="SMART" id="SM00487">
    <property type="entry name" value="DEXDc"/>
    <property type="match status" value="1"/>
</dbReference>
<dbReference type="PROSITE" id="PS51194">
    <property type="entry name" value="HELICASE_CTER"/>
    <property type="match status" value="1"/>
</dbReference>
<dbReference type="InterPro" id="IPR001650">
    <property type="entry name" value="Helicase_C-like"/>
</dbReference>
<dbReference type="InterPro" id="IPR049730">
    <property type="entry name" value="SNF2/RAD54-like_C"/>
</dbReference>
<dbReference type="InterPro" id="IPR014001">
    <property type="entry name" value="Helicase_ATP-bd"/>
</dbReference>
<dbReference type="Gene3D" id="3.40.50.10810">
    <property type="entry name" value="Tandem AAA-ATPase domain"/>
    <property type="match status" value="1"/>
</dbReference>
<dbReference type="PANTHER" id="PTHR10799">
    <property type="entry name" value="SNF2/RAD54 HELICASE FAMILY"/>
    <property type="match status" value="1"/>
</dbReference>
<feature type="domain" description="Helicase C-terminal" evidence="3">
    <location>
        <begin position="809"/>
        <end position="965"/>
    </location>
</feature>
<keyword evidence="4" id="KW-0347">Helicase</keyword>
<protein>
    <submittedName>
        <fullName evidence="4">Superfamily II DNA or RNA helicase, SNF2 family</fullName>
    </submittedName>
</protein>
<keyword evidence="1" id="KW-0378">Hydrolase</keyword>
<evidence type="ECO:0000256" key="1">
    <source>
        <dbReference type="ARBA" id="ARBA00022801"/>
    </source>
</evidence>
<keyword evidence="5" id="KW-1185">Reference proteome</keyword>
<keyword evidence="4" id="KW-0547">Nucleotide-binding</keyword>
<dbReference type="InterPro" id="IPR027417">
    <property type="entry name" value="P-loop_NTPase"/>
</dbReference>
<dbReference type="PROSITE" id="PS51192">
    <property type="entry name" value="HELICASE_ATP_BIND_1"/>
    <property type="match status" value="1"/>
</dbReference>
<dbReference type="Pfam" id="PF00271">
    <property type="entry name" value="Helicase_C"/>
    <property type="match status" value="1"/>
</dbReference>
<dbReference type="STRING" id="1601833.SAMN05518684_105209"/>
<dbReference type="InterPro" id="IPR000330">
    <property type="entry name" value="SNF2_N"/>
</dbReference>
<feature type="domain" description="Helicase ATP-binding" evidence="2">
    <location>
        <begin position="516"/>
        <end position="680"/>
    </location>
</feature>
<dbReference type="InterPro" id="IPR038718">
    <property type="entry name" value="SNF2-like_sf"/>
</dbReference>
<evidence type="ECO:0000313" key="4">
    <source>
        <dbReference type="EMBL" id="SER94077.1"/>
    </source>
</evidence>
<dbReference type="EMBL" id="FOGT01000005">
    <property type="protein sequence ID" value="SER94077.1"/>
    <property type="molecule type" value="Genomic_DNA"/>
</dbReference>
<evidence type="ECO:0000259" key="2">
    <source>
        <dbReference type="PROSITE" id="PS51192"/>
    </source>
</evidence>
<dbReference type="SMART" id="SM00490">
    <property type="entry name" value="HELICc"/>
    <property type="match status" value="1"/>
</dbReference>
<reference evidence="5" key="1">
    <citation type="submission" date="2016-10" db="EMBL/GenBank/DDBJ databases">
        <authorList>
            <person name="Varghese N."/>
            <person name="Submissions S."/>
        </authorList>
    </citation>
    <scope>NUCLEOTIDE SEQUENCE [LARGE SCALE GENOMIC DNA]</scope>
    <source>
        <strain evidence="5">S9</strain>
    </source>
</reference>
<dbReference type="InterPro" id="IPR022138">
    <property type="entry name" value="DUF3670"/>
</dbReference>
<organism evidence="4 5">
    <name type="scientific">Salipaludibacillus aurantiacus</name>
    <dbReference type="NCBI Taxonomy" id="1601833"/>
    <lineage>
        <taxon>Bacteria</taxon>
        <taxon>Bacillati</taxon>
        <taxon>Bacillota</taxon>
        <taxon>Bacilli</taxon>
        <taxon>Bacillales</taxon>
        <taxon>Bacillaceae</taxon>
    </lineage>
</organism>
<dbReference type="GO" id="GO:0004386">
    <property type="term" value="F:helicase activity"/>
    <property type="evidence" value="ECO:0007669"/>
    <property type="project" value="UniProtKB-KW"/>
</dbReference>
<evidence type="ECO:0000259" key="3">
    <source>
        <dbReference type="PROSITE" id="PS51194"/>
    </source>
</evidence>
<dbReference type="GO" id="GO:0005524">
    <property type="term" value="F:ATP binding"/>
    <property type="evidence" value="ECO:0007669"/>
    <property type="project" value="InterPro"/>
</dbReference>
<dbReference type="Pfam" id="PF00176">
    <property type="entry name" value="SNF2-rel_dom"/>
    <property type="match status" value="1"/>
</dbReference>
<dbReference type="Pfam" id="PF12419">
    <property type="entry name" value="DUF3670"/>
    <property type="match status" value="1"/>
</dbReference>
<keyword evidence="4" id="KW-0067">ATP-binding</keyword>
<dbReference type="GO" id="GO:0016787">
    <property type="term" value="F:hydrolase activity"/>
    <property type="evidence" value="ECO:0007669"/>
    <property type="project" value="UniProtKB-KW"/>
</dbReference>
<dbReference type="CDD" id="cd18793">
    <property type="entry name" value="SF2_C_SNF"/>
    <property type="match status" value="1"/>
</dbReference>
<dbReference type="OrthoDB" id="9760715at2"/>